<dbReference type="Proteomes" id="UP000033924">
    <property type="component" value="Unassembled WGS sequence"/>
</dbReference>
<dbReference type="PANTHER" id="PTHR34039">
    <property type="entry name" value="UPF0102 PROTEIN YRAN"/>
    <property type="match status" value="1"/>
</dbReference>
<evidence type="ECO:0000256" key="2">
    <source>
        <dbReference type="HAMAP-Rule" id="MF_00048"/>
    </source>
</evidence>
<dbReference type="Pfam" id="PF02021">
    <property type="entry name" value="UPF0102"/>
    <property type="match status" value="1"/>
</dbReference>
<dbReference type="InterPro" id="IPR003509">
    <property type="entry name" value="UPF0102_YraN-like"/>
</dbReference>
<dbReference type="InterPro" id="IPR011335">
    <property type="entry name" value="Restrct_endonuc-II-like"/>
</dbReference>
<name>A0A0M2KA12_9GAMM</name>
<reference evidence="3 4" key="1">
    <citation type="submission" date="2015-01" db="EMBL/GenBank/DDBJ databases">
        <title>Erwinia tracheiphila.</title>
        <authorList>
            <person name="Shapiro L.R."/>
        </authorList>
    </citation>
    <scope>NUCLEOTIDE SEQUENCE [LARGE SCALE GENOMIC DNA]</scope>
    <source>
        <strain evidence="3 4">BuffGH</strain>
    </source>
</reference>
<dbReference type="EMBL" id="JXNU01000003">
    <property type="protein sequence ID" value="KKF36240.1"/>
    <property type="molecule type" value="Genomic_DNA"/>
</dbReference>
<sequence length="130" mass="14190">MESVSSGSNRSGFLSRQQAGAGCEKHARKLLEQAGLTFVAANVRFRAGEIDLIMRDKTSWVFVEVRYRRNALFGGAAASINHNKQRKLLTAAALWLQGLGESLETADCRFDVIAVTGADTDWLPNAFSAE</sequence>
<comment type="caution">
    <text evidence="3">The sequence shown here is derived from an EMBL/GenBank/DDBJ whole genome shotgun (WGS) entry which is preliminary data.</text>
</comment>
<dbReference type="PANTHER" id="PTHR34039:SF1">
    <property type="entry name" value="UPF0102 PROTEIN YRAN"/>
    <property type="match status" value="1"/>
</dbReference>
<organism evidence="3 4">
    <name type="scientific">Erwinia tracheiphila</name>
    <dbReference type="NCBI Taxonomy" id="65700"/>
    <lineage>
        <taxon>Bacteria</taxon>
        <taxon>Pseudomonadati</taxon>
        <taxon>Pseudomonadota</taxon>
        <taxon>Gammaproteobacteria</taxon>
        <taxon>Enterobacterales</taxon>
        <taxon>Erwiniaceae</taxon>
        <taxon>Erwinia</taxon>
    </lineage>
</organism>
<dbReference type="SUPFAM" id="SSF52980">
    <property type="entry name" value="Restriction endonuclease-like"/>
    <property type="match status" value="1"/>
</dbReference>
<proteinExistence type="inferred from homology"/>
<dbReference type="PATRIC" id="fig|65700.7.peg.3434"/>
<dbReference type="InterPro" id="IPR011856">
    <property type="entry name" value="tRNA_endonuc-like_dom_sf"/>
</dbReference>
<dbReference type="NCBIfam" id="NF009150">
    <property type="entry name" value="PRK12497.1-3"/>
    <property type="match status" value="1"/>
</dbReference>
<dbReference type="STRING" id="65700.SY86_13630"/>
<evidence type="ECO:0000313" key="3">
    <source>
        <dbReference type="EMBL" id="KKF36240.1"/>
    </source>
</evidence>
<dbReference type="RefSeq" id="WP_016190820.1">
    <property type="nucleotide sequence ID" value="NZ_CP089932.1"/>
</dbReference>
<dbReference type="GO" id="GO:0003676">
    <property type="term" value="F:nucleic acid binding"/>
    <property type="evidence" value="ECO:0007669"/>
    <property type="project" value="InterPro"/>
</dbReference>
<comment type="similarity">
    <text evidence="1 2">Belongs to the UPF0102 family.</text>
</comment>
<dbReference type="Gene3D" id="3.40.1350.10">
    <property type="match status" value="1"/>
</dbReference>
<accession>A0A0M2KA12</accession>
<keyword evidence="4" id="KW-1185">Reference proteome</keyword>
<dbReference type="HAMAP" id="MF_00048">
    <property type="entry name" value="UPF0102"/>
    <property type="match status" value="1"/>
</dbReference>
<evidence type="ECO:0000313" key="4">
    <source>
        <dbReference type="Proteomes" id="UP000033924"/>
    </source>
</evidence>
<gene>
    <name evidence="3" type="ORF">SY86_13630</name>
</gene>
<evidence type="ECO:0000256" key="1">
    <source>
        <dbReference type="ARBA" id="ARBA00006738"/>
    </source>
</evidence>
<dbReference type="AlphaFoldDB" id="A0A0M2KA12"/>
<protein>
    <recommendedName>
        <fullName evidence="2">UPF0102 protein SY86_13630</fullName>
    </recommendedName>
</protein>
<dbReference type="NCBIfam" id="TIGR00252">
    <property type="entry name" value="YraN family protein"/>
    <property type="match status" value="1"/>
</dbReference>